<protein>
    <submittedName>
        <fullName evidence="1">Uncharacterized protein</fullName>
    </submittedName>
</protein>
<dbReference type="OrthoDB" id="2690769at2759"/>
<gene>
    <name evidence="1" type="ORF">PAXRUDRAFT_170659</name>
</gene>
<dbReference type="AlphaFoldDB" id="A0A0D0D7E9"/>
<feature type="non-terminal residue" evidence="1">
    <location>
        <position position="1"/>
    </location>
</feature>
<name>A0A0D0D7E9_9AGAM</name>
<dbReference type="HOGENOM" id="CLU_2694583_0_0_1"/>
<organism evidence="1 2">
    <name type="scientific">Paxillus rubicundulus Ve08.2h10</name>
    <dbReference type="NCBI Taxonomy" id="930991"/>
    <lineage>
        <taxon>Eukaryota</taxon>
        <taxon>Fungi</taxon>
        <taxon>Dikarya</taxon>
        <taxon>Basidiomycota</taxon>
        <taxon>Agaricomycotina</taxon>
        <taxon>Agaricomycetes</taxon>
        <taxon>Agaricomycetidae</taxon>
        <taxon>Boletales</taxon>
        <taxon>Paxilineae</taxon>
        <taxon>Paxillaceae</taxon>
        <taxon>Paxillus</taxon>
    </lineage>
</organism>
<dbReference type="EMBL" id="KN827624">
    <property type="protein sequence ID" value="KIK76189.1"/>
    <property type="molecule type" value="Genomic_DNA"/>
</dbReference>
<evidence type="ECO:0000313" key="2">
    <source>
        <dbReference type="Proteomes" id="UP000054538"/>
    </source>
</evidence>
<reference evidence="1 2" key="1">
    <citation type="submission" date="2014-04" db="EMBL/GenBank/DDBJ databases">
        <authorList>
            <consortium name="DOE Joint Genome Institute"/>
            <person name="Kuo A."/>
            <person name="Kohler A."/>
            <person name="Jargeat P."/>
            <person name="Nagy L.G."/>
            <person name="Floudas D."/>
            <person name="Copeland A."/>
            <person name="Barry K.W."/>
            <person name="Cichocki N."/>
            <person name="Veneault-Fourrey C."/>
            <person name="LaButti K."/>
            <person name="Lindquist E.A."/>
            <person name="Lipzen A."/>
            <person name="Lundell T."/>
            <person name="Morin E."/>
            <person name="Murat C."/>
            <person name="Sun H."/>
            <person name="Tunlid A."/>
            <person name="Henrissat B."/>
            <person name="Grigoriev I.V."/>
            <person name="Hibbett D.S."/>
            <person name="Martin F."/>
            <person name="Nordberg H.P."/>
            <person name="Cantor M.N."/>
            <person name="Hua S.X."/>
        </authorList>
    </citation>
    <scope>NUCLEOTIDE SEQUENCE [LARGE SCALE GENOMIC DNA]</scope>
    <source>
        <strain evidence="1 2">Ve08.2h10</strain>
    </source>
</reference>
<evidence type="ECO:0000313" key="1">
    <source>
        <dbReference type="EMBL" id="KIK76189.1"/>
    </source>
</evidence>
<sequence>QLCTAHFSLLMNYLHDHHVEQGNTGNPKLLTCTSAALAIAPLCKIGPVKTGPMCKMEWTVVCSSLQTFSDTHMY</sequence>
<proteinExistence type="predicted"/>
<reference evidence="2" key="2">
    <citation type="submission" date="2015-01" db="EMBL/GenBank/DDBJ databases">
        <title>Evolutionary Origins and Diversification of the Mycorrhizal Mutualists.</title>
        <authorList>
            <consortium name="DOE Joint Genome Institute"/>
            <consortium name="Mycorrhizal Genomics Consortium"/>
            <person name="Kohler A."/>
            <person name="Kuo A."/>
            <person name="Nagy L.G."/>
            <person name="Floudas D."/>
            <person name="Copeland A."/>
            <person name="Barry K.W."/>
            <person name="Cichocki N."/>
            <person name="Veneault-Fourrey C."/>
            <person name="LaButti K."/>
            <person name="Lindquist E.A."/>
            <person name="Lipzen A."/>
            <person name="Lundell T."/>
            <person name="Morin E."/>
            <person name="Murat C."/>
            <person name="Riley R."/>
            <person name="Ohm R."/>
            <person name="Sun H."/>
            <person name="Tunlid A."/>
            <person name="Henrissat B."/>
            <person name="Grigoriev I.V."/>
            <person name="Hibbett D.S."/>
            <person name="Martin F."/>
        </authorList>
    </citation>
    <scope>NUCLEOTIDE SEQUENCE [LARGE SCALE GENOMIC DNA]</scope>
    <source>
        <strain evidence="2">Ve08.2h10</strain>
    </source>
</reference>
<dbReference type="Proteomes" id="UP000054538">
    <property type="component" value="Unassembled WGS sequence"/>
</dbReference>
<keyword evidence="2" id="KW-1185">Reference proteome</keyword>
<dbReference type="InParanoid" id="A0A0D0D7E9"/>
<accession>A0A0D0D7E9</accession>